<evidence type="ECO:0000256" key="4">
    <source>
        <dbReference type="ARBA" id="ARBA00023242"/>
    </source>
</evidence>
<keyword evidence="1" id="KW-0805">Transcription regulation</keyword>
<proteinExistence type="predicted"/>
<dbReference type="Gene3D" id="4.10.240.10">
    <property type="entry name" value="Zn(2)-C6 fungal-type DNA-binding domain"/>
    <property type="match status" value="1"/>
</dbReference>
<dbReference type="EMBL" id="ML735687">
    <property type="protein sequence ID" value="KAE8423793.1"/>
    <property type="molecule type" value="Genomic_DNA"/>
</dbReference>
<evidence type="ECO:0000256" key="3">
    <source>
        <dbReference type="ARBA" id="ARBA00023163"/>
    </source>
</evidence>
<organism evidence="5 6">
    <name type="scientific">Aspergillus pseudocaelatus</name>
    <dbReference type="NCBI Taxonomy" id="1825620"/>
    <lineage>
        <taxon>Eukaryota</taxon>
        <taxon>Fungi</taxon>
        <taxon>Dikarya</taxon>
        <taxon>Ascomycota</taxon>
        <taxon>Pezizomycotina</taxon>
        <taxon>Eurotiomycetes</taxon>
        <taxon>Eurotiomycetidae</taxon>
        <taxon>Eurotiales</taxon>
        <taxon>Aspergillaceae</taxon>
        <taxon>Aspergillus</taxon>
        <taxon>Aspergillus subgen. Circumdati</taxon>
    </lineage>
</organism>
<evidence type="ECO:0000256" key="2">
    <source>
        <dbReference type="ARBA" id="ARBA00023125"/>
    </source>
</evidence>
<keyword evidence="4" id="KW-0539">Nucleus</keyword>
<keyword evidence="3" id="KW-0804">Transcription</keyword>
<evidence type="ECO:0008006" key="7">
    <source>
        <dbReference type="Google" id="ProtNLM"/>
    </source>
</evidence>
<name>A0ABQ6X3C4_9EURO</name>
<sequence>MDNLDATERDPFSNYIESLASRPACSTQHAGVGVTLSKGLETTRNPRKQNHSCDPCRTAKRACSLRQNIPVNGQKPTTPCKICNMPGLEYTVAWLINRKS</sequence>
<reference evidence="5 6" key="1">
    <citation type="submission" date="2019-04" db="EMBL/GenBank/DDBJ databases">
        <authorList>
            <consortium name="DOE Joint Genome Institute"/>
            <person name="Mondo S."/>
            <person name="Kjaerbolling I."/>
            <person name="Vesth T."/>
            <person name="Frisvad J.C."/>
            <person name="Nybo J.L."/>
            <person name="Theobald S."/>
            <person name="Kildgaard S."/>
            <person name="Isbrandt T."/>
            <person name="Kuo A."/>
            <person name="Sato A."/>
            <person name="Lyhne E.K."/>
            <person name="Kogle M.E."/>
            <person name="Wiebenga A."/>
            <person name="Kun R.S."/>
            <person name="Lubbers R.J."/>
            <person name="Makela M.R."/>
            <person name="Barry K."/>
            <person name="Chovatia M."/>
            <person name="Clum A."/>
            <person name="Daum C."/>
            <person name="Haridas S."/>
            <person name="He G."/>
            <person name="LaButti K."/>
            <person name="Lipzen A."/>
            <person name="Riley R."/>
            <person name="Salamov A."/>
            <person name="Simmons B.A."/>
            <person name="Magnuson J.K."/>
            <person name="Henrissat B."/>
            <person name="Mortensen U.H."/>
            <person name="Larsen T.O."/>
            <person name="Devries R.P."/>
            <person name="Grigoriev I.V."/>
            <person name="Machida M."/>
            <person name="Baker S.E."/>
            <person name="Andersen M.R."/>
            <person name="Cantor M.N."/>
            <person name="Hua S.X."/>
        </authorList>
    </citation>
    <scope>NUCLEOTIDE SEQUENCE [LARGE SCALE GENOMIC DNA]</scope>
    <source>
        <strain evidence="5 6">CBS 117616</strain>
    </source>
</reference>
<protein>
    <recommendedName>
        <fullName evidence="7">Zn(2)-C6 fungal-type domain-containing protein</fullName>
    </recommendedName>
</protein>
<gene>
    <name evidence="5" type="ORF">BDV36DRAFT_242147</name>
</gene>
<evidence type="ECO:0000256" key="1">
    <source>
        <dbReference type="ARBA" id="ARBA00023015"/>
    </source>
</evidence>
<keyword evidence="6" id="KW-1185">Reference proteome</keyword>
<dbReference type="SUPFAM" id="SSF57701">
    <property type="entry name" value="Zn2/Cys6 DNA-binding domain"/>
    <property type="match status" value="1"/>
</dbReference>
<evidence type="ECO:0000313" key="6">
    <source>
        <dbReference type="Proteomes" id="UP000325395"/>
    </source>
</evidence>
<dbReference type="Proteomes" id="UP000325395">
    <property type="component" value="Unassembled WGS sequence"/>
</dbReference>
<keyword evidence="2" id="KW-0238">DNA-binding</keyword>
<dbReference type="InterPro" id="IPR036864">
    <property type="entry name" value="Zn2-C6_fun-type_DNA-bd_sf"/>
</dbReference>
<accession>A0ABQ6X3C4</accession>
<evidence type="ECO:0000313" key="5">
    <source>
        <dbReference type="EMBL" id="KAE8423793.1"/>
    </source>
</evidence>